<accession>A0A1Y5P0T3</accession>
<feature type="compositionally biased region" description="Basic and acidic residues" evidence="1">
    <location>
        <begin position="58"/>
        <end position="84"/>
    </location>
</feature>
<feature type="compositionally biased region" description="Basic residues" evidence="1">
    <location>
        <begin position="141"/>
        <end position="150"/>
    </location>
</feature>
<feature type="compositionally biased region" description="Basic and acidic residues" evidence="1">
    <location>
        <begin position="11"/>
        <end position="29"/>
    </location>
</feature>
<feature type="compositionally biased region" description="Basic residues" evidence="1">
    <location>
        <begin position="48"/>
        <end position="57"/>
    </location>
</feature>
<proteinExistence type="predicted"/>
<gene>
    <name evidence="2" type="ORF">MIPYR_10747</name>
</gene>
<feature type="compositionally biased region" description="Low complexity" evidence="1">
    <location>
        <begin position="209"/>
        <end position="224"/>
    </location>
</feature>
<organism evidence="2">
    <name type="scientific">uncultured Microbacterium sp</name>
    <dbReference type="NCBI Taxonomy" id="191216"/>
    <lineage>
        <taxon>Bacteria</taxon>
        <taxon>Bacillati</taxon>
        <taxon>Actinomycetota</taxon>
        <taxon>Actinomycetes</taxon>
        <taxon>Micrococcales</taxon>
        <taxon>Microbacteriaceae</taxon>
        <taxon>Microbacterium</taxon>
        <taxon>environmental samples</taxon>
    </lineage>
</organism>
<feature type="compositionally biased region" description="Basic and acidic residues" evidence="1">
    <location>
        <begin position="114"/>
        <end position="137"/>
    </location>
</feature>
<feature type="region of interest" description="Disordered" evidence="1">
    <location>
        <begin position="102"/>
        <end position="285"/>
    </location>
</feature>
<dbReference type="EMBL" id="FLQR01000001">
    <property type="protein sequence ID" value="SBS70949.1"/>
    <property type="molecule type" value="Genomic_DNA"/>
</dbReference>
<reference evidence="2" key="1">
    <citation type="submission" date="2016-03" db="EMBL/GenBank/DDBJ databases">
        <authorList>
            <person name="Ploux O."/>
        </authorList>
    </citation>
    <scope>NUCLEOTIDE SEQUENCE</scope>
    <source>
        <strain evidence="2">UC1</strain>
    </source>
</reference>
<feature type="compositionally biased region" description="Basic residues" evidence="1">
    <location>
        <begin position="102"/>
        <end position="113"/>
    </location>
</feature>
<feature type="compositionally biased region" description="Basic and acidic residues" evidence="1">
    <location>
        <begin position="181"/>
        <end position="191"/>
    </location>
</feature>
<feature type="compositionally biased region" description="Basic residues" evidence="1">
    <location>
        <begin position="158"/>
        <end position="180"/>
    </location>
</feature>
<feature type="compositionally biased region" description="Basic and acidic residues" evidence="1">
    <location>
        <begin position="36"/>
        <end position="47"/>
    </location>
</feature>
<evidence type="ECO:0000256" key="1">
    <source>
        <dbReference type="SAM" id="MobiDB-lite"/>
    </source>
</evidence>
<evidence type="ECO:0000313" key="2">
    <source>
        <dbReference type="EMBL" id="SBS70949.1"/>
    </source>
</evidence>
<feature type="region of interest" description="Disordered" evidence="1">
    <location>
        <begin position="1"/>
        <end position="84"/>
    </location>
</feature>
<protein>
    <submittedName>
        <fullName evidence="2">Uncharacterized protein</fullName>
    </submittedName>
</protein>
<sequence length="298" mass="33508">MPARGPVLRSADPRAAGRGDLARHHDAAQRAHQRTPPHEALAHGDRAVRRRHLRLHHDRGPLRDRDACAGQPAHHDPPHPRRRHDRADRLVALAAQAHRRALLHRRGGHHVRLRRDARQGRHQPDPDRRLRVADARLPRGAARRNGHRRVLRPDRLRVRAARPRDRRAHRHRPDRRHPHRPDRPPRGRERTAVGLRRLRDRRGDGGRRGLPAGSAPSSGGQRQPGDPDPAGERDRRRPVPAHRFHPDHRGGVEGVARPARRRRAAARPAPALSRARRGAPVGSLSQGAVAKLVKAAGS</sequence>
<name>A0A1Y5P0T3_9MICO</name>
<dbReference type="AlphaFoldDB" id="A0A1Y5P0T3"/>